<proteinExistence type="inferred from homology"/>
<evidence type="ECO:0000256" key="1">
    <source>
        <dbReference type="ARBA" id="ARBA00007946"/>
    </source>
</evidence>
<evidence type="ECO:0000313" key="4">
    <source>
        <dbReference type="Proteomes" id="UP000554235"/>
    </source>
</evidence>
<organism evidence="3 4">
    <name type="scientific">Fusarium albosuccineum</name>
    <dbReference type="NCBI Taxonomy" id="1237068"/>
    <lineage>
        <taxon>Eukaryota</taxon>
        <taxon>Fungi</taxon>
        <taxon>Dikarya</taxon>
        <taxon>Ascomycota</taxon>
        <taxon>Pezizomycotina</taxon>
        <taxon>Sordariomycetes</taxon>
        <taxon>Hypocreomycetidae</taxon>
        <taxon>Hypocreales</taxon>
        <taxon>Nectriaceae</taxon>
        <taxon>Fusarium</taxon>
        <taxon>Fusarium decemcellulare species complex</taxon>
    </lineage>
</organism>
<comment type="similarity">
    <text evidence="1">Belongs to the trichodiene synthase family.</text>
</comment>
<dbReference type="GO" id="GO:0016838">
    <property type="term" value="F:carbon-oxygen lyase activity, acting on phosphates"/>
    <property type="evidence" value="ECO:0007669"/>
    <property type="project" value="InterPro"/>
</dbReference>
<dbReference type="AlphaFoldDB" id="A0A8H4KPX1"/>
<protein>
    <submittedName>
        <fullName evidence="3">Longiborneol synthase</fullName>
    </submittedName>
</protein>
<dbReference type="EMBL" id="JAADYS010002836">
    <property type="protein sequence ID" value="KAF4454055.1"/>
    <property type="molecule type" value="Genomic_DNA"/>
</dbReference>
<dbReference type="Proteomes" id="UP000554235">
    <property type="component" value="Unassembled WGS sequence"/>
</dbReference>
<gene>
    <name evidence="3" type="ORF">FALBO_15895</name>
</gene>
<dbReference type="Pfam" id="PF06330">
    <property type="entry name" value="TRI5"/>
    <property type="match status" value="1"/>
</dbReference>
<keyword evidence="2" id="KW-0456">Lyase</keyword>
<accession>A0A8H4KPX1</accession>
<reference evidence="3 4" key="1">
    <citation type="submission" date="2020-01" db="EMBL/GenBank/DDBJ databases">
        <title>Identification and distribution of gene clusters putatively required for synthesis of sphingolipid metabolism inhibitors in phylogenetically diverse species of the filamentous fungus Fusarium.</title>
        <authorList>
            <person name="Kim H.-S."/>
            <person name="Busman M."/>
            <person name="Brown D.W."/>
            <person name="Divon H."/>
            <person name="Uhlig S."/>
            <person name="Proctor R.H."/>
        </authorList>
    </citation>
    <scope>NUCLEOTIDE SEQUENCE [LARGE SCALE GENOMIC DNA]</scope>
    <source>
        <strain evidence="3 4">NRRL 20459</strain>
    </source>
</reference>
<dbReference type="Gene3D" id="1.10.600.10">
    <property type="entry name" value="Farnesyl Diphosphate Synthase"/>
    <property type="match status" value="1"/>
</dbReference>
<evidence type="ECO:0000256" key="2">
    <source>
        <dbReference type="ARBA" id="ARBA00023239"/>
    </source>
</evidence>
<dbReference type="InterPro" id="IPR008949">
    <property type="entry name" value="Isoprenoid_synthase_dom_sf"/>
</dbReference>
<evidence type="ECO:0000313" key="3">
    <source>
        <dbReference type="EMBL" id="KAF4454055.1"/>
    </source>
</evidence>
<sequence>MFGRCLPSNPIRLYSSGDETSDDLKSMVKHVCFQLLAHLDYPGAPHIDSWAAANLETHMKEGAEKLGLSLKPPMSKKGFQLGYAEGLLAHPGHPVELQAYIGLFTWLVVQYDDIVGRDNDMIDEARLFQQRFIRGEPQPTKLLEGIANMMRRAHDHFDSVLADLLQISVLKFLASNVLEQHDGFQRVKAHQMGRNFPDFYRDMSGMSIAFAIFCYPKVLYPEINNFLEAIPDMARFIDLCNDVLSFYKEELEDEKTNYIHNRADRTGKAVFYIDCKTWALVASILPHILN</sequence>
<comment type="caution">
    <text evidence="3">The sequence shown here is derived from an EMBL/GenBank/DDBJ whole genome shotgun (WGS) entry which is preliminary data.</text>
</comment>
<dbReference type="InterPro" id="IPR024652">
    <property type="entry name" value="Trichodiene_synth"/>
</dbReference>
<dbReference type="SUPFAM" id="SSF48576">
    <property type="entry name" value="Terpenoid synthases"/>
    <property type="match status" value="1"/>
</dbReference>
<dbReference type="OrthoDB" id="2998174at2759"/>
<keyword evidence="4" id="KW-1185">Reference proteome</keyword>
<name>A0A8H4KPX1_9HYPO</name>